<keyword evidence="3" id="KW-1185">Reference proteome</keyword>
<proteinExistence type="predicted"/>
<evidence type="ECO:0000313" key="2">
    <source>
        <dbReference type="EMBL" id="GBC04229.1"/>
    </source>
</evidence>
<gene>
    <name evidence="2" type="ORF">RclHR1_05580014</name>
</gene>
<dbReference type="EMBL" id="BEXD01003935">
    <property type="protein sequence ID" value="GBC04229.1"/>
    <property type="molecule type" value="Genomic_DNA"/>
</dbReference>
<dbReference type="InterPro" id="IPR001660">
    <property type="entry name" value="SAM"/>
</dbReference>
<accession>A0A2Z6SG42</accession>
<dbReference type="SMART" id="SM00454">
    <property type="entry name" value="SAM"/>
    <property type="match status" value="1"/>
</dbReference>
<evidence type="ECO:0000313" key="3">
    <source>
        <dbReference type="Proteomes" id="UP000247702"/>
    </source>
</evidence>
<dbReference type="SUPFAM" id="SSF47769">
    <property type="entry name" value="SAM/Pointed domain"/>
    <property type="match status" value="1"/>
</dbReference>
<evidence type="ECO:0000259" key="1">
    <source>
        <dbReference type="SMART" id="SM00454"/>
    </source>
</evidence>
<dbReference type="Proteomes" id="UP000247702">
    <property type="component" value="Unassembled WGS sequence"/>
</dbReference>
<organism evidence="2 3">
    <name type="scientific">Rhizophagus clarus</name>
    <dbReference type="NCBI Taxonomy" id="94130"/>
    <lineage>
        <taxon>Eukaryota</taxon>
        <taxon>Fungi</taxon>
        <taxon>Fungi incertae sedis</taxon>
        <taxon>Mucoromycota</taxon>
        <taxon>Glomeromycotina</taxon>
        <taxon>Glomeromycetes</taxon>
        <taxon>Glomerales</taxon>
        <taxon>Glomeraceae</taxon>
        <taxon>Rhizophagus</taxon>
    </lineage>
</organism>
<name>A0A2Z6SG42_9GLOM</name>
<dbReference type="InterPro" id="IPR013761">
    <property type="entry name" value="SAM/pointed_sf"/>
</dbReference>
<dbReference type="Gene3D" id="1.10.150.50">
    <property type="entry name" value="Transcription Factor, Ets-1"/>
    <property type="match status" value="1"/>
</dbReference>
<feature type="domain" description="SAM" evidence="1">
    <location>
        <begin position="13"/>
        <end position="81"/>
    </location>
</feature>
<reference evidence="2 3" key="1">
    <citation type="submission" date="2017-11" db="EMBL/GenBank/DDBJ databases">
        <title>The genome of Rhizophagus clarus HR1 reveals common genetic basis of auxotrophy among arbuscular mycorrhizal fungi.</title>
        <authorList>
            <person name="Kobayashi Y."/>
        </authorList>
    </citation>
    <scope>NUCLEOTIDE SEQUENCE [LARGE SCALE GENOMIC DNA]</scope>
    <source>
        <strain evidence="2 3">HR1</strain>
    </source>
</reference>
<protein>
    <recommendedName>
        <fullName evidence="1">SAM domain-containing protein</fullName>
    </recommendedName>
</protein>
<dbReference type="AlphaFoldDB" id="A0A2Z6SG42"/>
<sequence>MSTSTAEHDSYLVENWDTETLINFLKEQNLKLDNDDLRILRKKKITGQDFLDMTKEDFKECGLEMGPAMRLVKEAKTLKEKPKRAFSSYKSLSEVLAKYGIDSNAKNLICVTEDKPERNLIEGLAQNIKQLESSCQTNLRKRKRNDDDDFDYLYGIVTTAQDWHFLLYTLGKISQGSKLPFSIEFSENALVKESVEYQTLRNGIKKVLGVVVGLLKDRACAEDDSSSKKKAKIEEYRSKK</sequence>
<comment type="caution">
    <text evidence="2">The sequence shown here is derived from an EMBL/GenBank/DDBJ whole genome shotgun (WGS) entry which is preliminary data.</text>
</comment>